<dbReference type="EnsemblMetazoa" id="G22897.1">
    <property type="protein sequence ID" value="G22897.1:cds"/>
    <property type="gene ID" value="G22897"/>
</dbReference>
<evidence type="ECO:0000313" key="3">
    <source>
        <dbReference type="Proteomes" id="UP000005408"/>
    </source>
</evidence>
<name>A0A8W8KBE7_MAGGI</name>
<protein>
    <submittedName>
        <fullName evidence="2">Uncharacterized protein</fullName>
    </submittedName>
</protein>
<organism evidence="2 3">
    <name type="scientific">Magallana gigas</name>
    <name type="common">Pacific oyster</name>
    <name type="synonym">Crassostrea gigas</name>
    <dbReference type="NCBI Taxonomy" id="29159"/>
    <lineage>
        <taxon>Eukaryota</taxon>
        <taxon>Metazoa</taxon>
        <taxon>Spiralia</taxon>
        <taxon>Lophotrochozoa</taxon>
        <taxon>Mollusca</taxon>
        <taxon>Bivalvia</taxon>
        <taxon>Autobranchia</taxon>
        <taxon>Pteriomorphia</taxon>
        <taxon>Ostreida</taxon>
        <taxon>Ostreoidea</taxon>
        <taxon>Ostreidae</taxon>
        <taxon>Magallana</taxon>
    </lineage>
</organism>
<feature type="compositionally biased region" description="Basic and acidic residues" evidence="1">
    <location>
        <begin position="1"/>
        <end position="11"/>
    </location>
</feature>
<dbReference type="AlphaFoldDB" id="A0A8W8KBE7"/>
<accession>A0A8W8KBE7</accession>
<proteinExistence type="predicted"/>
<keyword evidence="3" id="KW-1185">Reference proteome</keyword>
<reference evidence="2" key="1">
    <citation type="submission" date="2022-08" db="UniProtKB">
        <authorList>
            <consortium name="EnsemblMetazoa"/>
        </authorList>
    </citation>
    <scope>IDENTIFICATION</scope>
    <source>
        <strain evidence="2">05x7-T-G4-1.051#20</strain>
    </source>
</reference>
<evidence type="ECO:0000256" key="1">
    <source>
        <dbReference type="SAM" id="MobiDB-lite"/>
    </source>
</evidence>
<dbReference type="Proteomes" id="UP000005408">
    <property type="component" value="Unassembled WGS sequence"/>
</dbReference>
<feature type="region of interest" description="Disordered" evidence="1">
    <location>
        <begin position="1"/>
        <end position="44"/>
    </location>
</feature>
<evidence type="ECO:0000313" key="2">
    <source>
        <dbReference type="EnsemblMetazoa" id="G22897.1:cds"/>
    </source>
</evidence>
<sequence length="51" mass="5482">MKSMSHAKDDNSSPVDTAPAVIQRSRAPPQGPPRATTPSNTYCGLRRGFLL</sequence>